<comment type="similarity">
    <text evidence="3 8">Belongs to the peptidase S33 family.</text>
</comment>
<dbReference type="PANTHER" id="PTHR43722">
    <property type="entry name" value="PROLINE IMINOPEPTIDASE"/>
    <property type="match status" value="1"/>
</dbReference>
<dbReference type="Proteomes" id="UP001597326">
    <property type="component" value="Unassembled WGS sequence"/>
</dbReference>
<proteinExistence type="inferred from homology"/>
<comment type="caution">
    <text evidence="10">The sequence shown here is derived from an EMBL/GenBank/DDBJ whole genome shotgun (WGS) entry which is preliminary data.</text>
</comment>
<evidence type="ECO:0000256" key="3">
    <source>
        <dbReference type="ARBA" id="ARBA00010088"/>
    </source>
</evidence>
<feature type="domain" description="AB hydrolase-1" evidence="9">
    <location>
        <begin position="35"/>
        <end position="158"/>
    </location>
</feature>
<dbReference type="InterPro" id="IPR029058">
    <property type="entry name" value="AB_hydrolase_fold"/>
</dbReference>
<dbReference type="Pfam" id="PF00561">
    <property type="entry name" value="Abhydrolase_1"/>
    <property type="match status" value="1"/>
</dbReference>
<sequence>MVPQTSPTRSGMLPVGQGHQLYWEESGNPDGIPALYLHGGPGAPLRSGHRSRFDLERYRLVSPQQRGAGRSTPRVGDPEHRLADNTTAHLLEDLELLRAHLGIDSWLVVGDSWGSTLALHHALAHREAVRGLLLVAVTTTGPQEVDWISEGVSSIYPEAWEQLASTVERLHPDWRRGGGPLVQAVADLMSHGDEEVRTETAIAWMDWEDTHIQVGLPSELLPWDRFGERPLSELVAMTTLVSHYWSHHRALDPAWVPTGGLLAHLSELSGLPLCMVHGRRDVSGPVSIPWAVKQQLPEAQLHVVETEGHGGELMAALARRATDHFASTGDFSGMLGR</sequence>
<accession>A0ABW4RSA8</accession>
<evidence type="ECO:0000256" key="2">
    <source>
        <dbReference type="ARBA" id="ARBA00004496"/>
    </source>
</evidence>
<keyword evidence="11" id="KW-1185">Reference proteome</keyword>
<dbReference type="GO" id="GO:0016787">
    <property type="term" value="F:hydrolase activity"/>
    <property type="evidence" value="ECO:0007669"/>
    <property type="project" value="UniProtKB-KW"/>
</dbReference>
<evidence type="ECO:0000256" key="8">
    <source>
        <dbReference type="PIRNR" id="PIRNR006431"/>
    </source>
</evidence>
<dbReference type="InterPro" id="IPR002410">
    <property type="entry name" value="Peptidase_S33"/>
</dbReference>
<gene>
    <name evidence="10" type="ORF">ACFSCS_00535</name>
</gene>
<evidence type="ECO:0000313" key="11">
    <source>
        <dbReference type="Proteomes" id="UP001597326"/>
    </source>
</evidence>
<comment type="catalytic activity">
    <reaction evidence="1 8">
        <text>Release of N-terminal proline from a peptide.</text>
        <dbReference type="EC" id="3.4.11.5"/>
    </reaction>
</comment>
<dbReference type="PIRSF" id="PIRSF006431">
    <property type="entry name" value="Pept_S33"/>
    <property type="match status" value="1"/>
</dbReference>
<dbReference type="RefSeq" id="WP_343871741.1">
    <property type="nucleotide sequence ID" value="NZ_BAAAIX010000001.1"/>
</dbReference>
<evidence type="ECO:0000313" key="10">
    <source>
        <dbReference type="EMBL" id="MFD1888674.1"/>
    </source>
</evidence>
<dbReference type="Gene3D" id="3.40.50.1820">
    <property type="entry name" value="alpha/beta hydrolase"/>
    <property type="match status" value="1"/>
</dbReference>
<evidence type="ECO:0000256" key="6">
    <source>
        <dbReference type="ARBA" id="ARBA00022670"/>
    </source>
</evidence>
<evidence type="ECO:0000256" key="5">
    <source>
        <dbReference type="ARBA" id="ARBA00022490"/>
    </source>
</evidence>
<evidence type="ECO:0000256" key="1">
    <source>
        <dbReference type="ARBA" id="ARBA00001585"/>
    </source>
</evidence>
<reference evidence="11" key="1">
    <citation type="journal article" date="2019" name="Int. J. Syst. Evol. Microbiol.">
        <title>The Global Catalogue of Microorganisms (GCM) 10K type strain sequencing project: providing services to taxonomists for standard genome sequencing and annotation.</title>
        <authorList>
            <consortium name="The Broad Institute Genomics Platform"/>
            <consortium name="The Broad Institute Genome Sequencing Center for Infectious Disease"/>
            <person name="Wu L."/>
            <person name="Ma J."/>
        </authorList>
    </citation>
    <scope>NUCLEOTIDE SEQUENCE [LARGE SCALE GENOMIC DNA]</scope>
    <source>
        <strain evidence="11">CAIM 431</strain>
    </source>
</reference>
<protein>
    <recommendedName>
        <fullName evidence="8">Proline iminopeptidase</fullName>
        <shortName evidence="8">PIP</shortName>
        <ecNumber evidence="8">3.4.11.5</ecNumber>
    </recommendedName>
    <alternativeName>
        <fullName evidence="8">Prolyl aminopeptidase</fullName>
    </alternativeName>
</protein>
<evidence type="ECO:0000256" key="4">
    <source>
        <dbReference type="ARBA" id="ARBA00022438"/>
    </source>
</evidence>
<name>A0ABW4RSA8_9ACTN</name>
<organism evidence="10 11">
    <name type="scientific">Luteococcus peritonei</name>
    <dbReference type="NCBI Taxonomy" id="88874"/>
    <lineage>
        <taxon>Bacteria</taxon>
        <taxon>Bacillati</taxon>
        <taxon>Actinomycetota</taxon>
        <taxon>Actinomycetes</taxon>
        <taxon>Propionibacteriales</taxon>
        <taxon>Propionibacteriaceae</taxon>
        <taxon>Luteococcus</taxon>
    </lineage>
</organism>
<evidence type="ECO:0000259" key="9">
    <source>
        <dbReference type="Pfam" id="PF00561"/>
    </source>
</evidence>
<dbReference type="PRINTS" id="PR00793">
    <property type="entry name" value="PROAMNOPTASE"/>
</dbReference>
<dbReference type="EC" id="3.4.11.5" evidence="8"/>
<dbReference type="PANTHER" id="PTHR43722:SF1">
    <property type="entry name" value="PROLINE IMINOPEPTIDASE"/>
    <property type="match status" value="1"/>
</dbReference>
<dbReference type="SUPFAM" id="SSF53474">
    <property type="entry name" value="alpha/beta-Hydrolases"/>
    <property type="match status" value="1"/>
</dbReference>
<keyword evidence="7 8" id="KW-0378">Hydrolase</keyword>
<comment type="subcellular location">
    <subcellularLocation>
        <location evidence="2 8">Cytoplasm</location>
    </subcellularLocation>
</comment>
<evidence type="ECO:0000256" key="7">
    <source>
        <dbReference type="ARBA" id="ARBA00022801"/>
    </source>
</evidence>
<dbReference type="InterPro" id="IPR005944">
    <property type="entry name" value="Pro_iminopeptidase"/>
</dbReference>
<keyword evidence="5 8" id="KW-0963">Cytoplasm</keyword>
<keyword evidence="6 8" id="KW-0645">Protease</keyword>
<dbReference type="EMBL" id="JBHUFZ010000001">
    <property type="protein sequence ID" value="MFD1888674.1"/>
    <property type="molecule type" value="Genomic_DNA"/>
</dbReference>
<dbReference type="InterPro" id="IPR000073">
    <property type="entry name" value="AB_hydrolase_1"/>
</dbReference>
<keyword evidence="4 8" id="KW-0031">Aminopeptidase</keyword>